<evidence type="ECO:0000256" key="3">
    <source>
        <dbReference type="ARBA" id="ARBA00001968"/>
    </source>
</evidence>
<evidence type="ECO:0000313" key="15">
    <source>
        <dbReference type="Proteomes" id="UP000189299"/>
    </source>
</evidence>
<dbReference type="EMBL" id="MSTR01000003">
    <property type="protein sequence ID" value="ONN44005.1"/>
    <property type="molecule type" value="Genomic_DNA"/>
</dbReference>
<comment type="caution">
    <text evidence="14">The sequence shown here is derived from an EMBL/GenBank/DDBJ whole genome shotgun (WGS) entry which is preliminary data.</text>
</comment>
<comment type="similarity">
    <text evidence="5 11">Belongs to the 5'-nucleotidase family.</text>
</comment>
<keyword evidence="7" id="KW-0732">Signal</keyword>
<evidence type="ECO:0000313" key="14">
    <source>
        <dbReference type="EMBL" id="ONN44005.1"/>
    </source>
</evidence>
<dbReference type="PROSITE" id="PS00786">
    <property type="entry name" value="5_NUCLEOTIDASE_2"/>
    <property type="match status" value="1"/>
</dbReference>
<evidence type="ECO:0000256" key="8">
    <source>
        <dbReference type="ARBA" id="ARBA00022741"/>
    </source>
</evidence>
<dbReference type="PANTHER" id="PTHR11575">
    <property type="entry name" value="5'-NUCLEOTIDASE-RELATED"/>
    <property type="match status" value="1"/>
</dbReference>
<dbReference type="GO" id="GO:0008663">
    <property type="term" value="F:2',3'-cyclic-nucleotide 2'-phosphodiesterase activity"/>
    <property type="evidence" value="ECO:0007669"/>
    <property type="project" value="UniProtKB-EC"/>
</dbReference>
<dbReference type="InterPro" id="IPR006179">
    <property type="entry name" value="5_nucleotidase/apyrase"/>
</dbReference>
<dbReference type="SUPFAM" id="SSF55816">
    <property type="entry name" value="5'-nucleotidase (syn. UDP-sugar hydrolase), C-terminal domain"/>
    <property type="match status" value="1"/>
</dbReference>
<dbReference type="InterPro" id="IPR041827">
    <property type="entry name" value="CpdB_N"/>
</dbReference>
<comment type="cofactor">
    <cofactor evidence="3">
        <name>a divalent metal cation</name>
        <dbReference type="ChEBI" id="CHEBI:60240"/>
    </cofactor>
</comment>
<keyword evidence="6" id="KW-0479">Metal-binding</keyword>
<evidence type="ECO:0000259" key="12">
    <source>
        <dbReference type="Pfam" id="PF00149"/>
    </source>
</evidence>
<dbReference type="Gene3D" id="3.60.21.10">
    <property type="match status" value="1"/>
</dbReference>
<dbReference type="GO" id="GO:0009166">
    <property type="term" value="P:nucleotide catabolic process"/>
    <property type="evidence" value="ECO:0007669"/>
    <property type="project" value="InterPro"/>
</dbReference>
<dbReference type="RefSeq" id="WP_062805203.1">
    <property type="nucleotide sequence ID" value="NZ_CABMMO010000003.1"/>
</dbReference>
<evidence type="ECO:0000256" key="5">
    <source>
        <dbReference type="ARBA" id="ARBA00006654"/>
    </source>
</evidence>
<dbReference type="GO" id="GO:0008254">
    <property type="term" value="F:3'-nucleotidase activity"/>
    <property type="evidence" value="ECO:0007669"/>
    <property type="project" value="UniProtKB-EC"/>
</dbReference>
<dbReference type="Proteomes" id="UP000189299">
    <property type="component" value="Unassembled WGS sequence"/>
</dbReference>
<dbReference type="STRING" id="53346.A5802_001089"/>
<evidence type="ECO:0000256" key="1">
    <source>
        <dbReference type="ARBA" id="ARBA00000527"/>
    </source>
</evidence>
<accession>A0A1V2UKN4</accession>
<dbReference type="InterPro" id="IPR004843">
    <property type="entry name" value="Calcineurin-like_PHP"/>
</dbReference>
<reference evidence="14 15" key="1">
    <citation type="submission" date="2016-12" db="EMBL/GenBank/DDBJ databases">
        <authorList>
            <person name="Song W.-J."/>
            <person name="Kurnit D.M."/>
        </authorList>
    </citation>
    <scope>NUCLEOTIDE SEQUENCE [LARGE SCALE GENOMIC DNA]</scope>
    <source>
        <strain evidence="14 15">CGB1038-1_S1</strain>
    </source>
</reference>
<evidence type="ECO:0000256" key="9">
    <source>
        <dbReference type="ARBA" id="ARBA00022801"/>
    </source>
</evidence>
<dbReference type="InterPro" id="IPR006146">
    <property type="entry name" value="5'-Nucleotdase_CS"/>
</dbReference>
<feature type="domain" description="Calcineurin-like phosphoesterase" evidence="12">
    <location>
        <begin position="4"/>
        <end position="234"/>
    </location>
</feature>
<protein>
    <submittedName>
        <fullName evidence="14">Bifunctional metallophosphatase/5'-nucleotidase</fullName>
    </submittedName>
</protein>
<proteinExistence type="inferred from homology"/>
<evidence type="ECO:0000256" key="4">
    <source>
        <dbReference type="ARBA" id="ARBA00004196"/>
    </source>
</evidence>
<dbReference type="PRINTS" id="PR01607">
    <property type="entry name" value="APYRASEFAMLY"/>
</dbReference>
<evidence type="ECO:0000256" key="10">
    <source>
        <dbReference type="ARBA" id="ARBA00023268"/>
    </source>
</evidence>
<dbReference type="InterPro" id="IPR029052">
    <property type="entry name" value="Metallo-depent_PP-like"/>
</dbReference>
<dbReference type="SUPFAM" id="SSF56300">
    <property type="entry name" value="Metallo-dependent phosphatases"/>
    <property type="match status" value="1"/>
</dbReference>
<evidence type="ECO:0000256" key="6">
    <source>
        <dbReference type="ARBA" id="ARBA00022723"/>
    </source>
</evidence>
<dbReference type="PANTHER" id="PTHR11575:SF6">
    <property type="entry name" value="2',3'-CYCLIC-NUCLEOTIDE 2'-PHOSPHODIESTERASE_3'-NUCLEOTIDASE"/>
    <property type="match status" value="1"/>
</dbReference>
<dbReference type="PROSITE" id="PS00785">
    <property type="entry name" value="5_NUCLEOTIDASE_1"/>
    <property type="match status" value="1"/>
</dbReference>
<comment type="subcellular location">
    <subcellularLocation>
        <location evidence="4">Cell envelope</location>
    </subcellularLocation>
</comment>
<dbReference type="GO" id="GO:0030288">
    <property type="term" value="C:outer membrane-bounded periplasmic space"/>
    <property type="evidence" value="ECO:0007669"/>
    <property type="project" value="TreeGrafter"/>
</dbReference>
<dbReference type="GO" id="GO:0000166">
    <property type="term" value="F:nucleotide binding"/>
    <property type="evidence" value="ECO:0007669"/>
    <property type="project" value="UniProtKB-KW"/>
</dbReference>
<dbReference type="Pfam" id="PF02872">
    <property type="entry name" value="5_nucleotid_C"/>
    <property type="match status" value="1"/>
</dbReference>
<name>A0A1V2UKN4_ENTMU</name>
<evidence type="ECO:0000256" key="7">
    <source>
        <dbReference type="ARBA" id="ARBA00022729"/>
    </source>
</evidence>
<keyword evidence="9 11" id="KW-0378">Hydrolase</keyword>
<comment type="catalytic activity">
    <reaction evidence="1">
        <text>a ribonucleoside 3'-phosphate + H2O = a ribonucleoside + phosphate</text>
        <dbReference type="Rhea" id="RHEA:10144"/>
        <dbReference type="ChEBI" id="CHEBI:13197"/>
        <dbReference type="ChEBI" id="CHEBI:15377"/>
        <dbReference type="ChEBI" id="CHEBI:18254"/>
        <dbReference type="ChEBI" id="CHEBI:43474"/>
        <dbReference type="EC" id="3.1.3.6"/>
    </reaction>
</comment>
<dbReference type="Pfam" id="PF00149">
    <property type="entry name" value="Metallophos"/>
    <property type="match status" value="1"/>
</dbReference>
<evidence type="ECO:0000256" key="11">
    <source>
        <dbReference type="RuleBase" id="RU362119"/>
    </source>
</evidence>
<feature type="domain" description="5'-Nucleotidase C-terminal" evidence="13">
    <location>
        <begin position="324"/>
        <end position="478"/>
    </location>
</feature>
<evidence type="ECO:0000256" key="2">
    <source>
        <dbReference type="ARBA" id="ARBA00001730"/>
    </source>
</evidence>
<dbReference type="AlphaFoldDB" id="A0A1V2UKN4"/>
<dbReference type="OrthoDB" id="9801679at2"/>
<keyword evidence="8 11" id="KW-0547">Nucleotide-binding</keyword>
<comment type="catalytic activity">
    <reaction evidence="2">
        <text>a nucleoside 2',3'-cyclic phosphate + H2O = a nucleoside 3'-phosphate + H(+)</text>
        <dbReference type="Rhea" id="RHEA:19621"/>
        <dbReference type="ChEBI" id="CHEBI:15377"/>
        <dbReference type="ChEBI" id="CHEBI:15378"/>
        <dbReference type="ChEBI" id="CHEBI:66949"/>
        <dbReference type="ChEBI" id="CHEBI:66954"/>
        <dbReference type="EC" id="3.1.4.16"/>
    </reaction>
</comment>
<dbReference type="CDD" id="cd07410">
    <property type="entry name" value="MPP_CpdB_N"/>
    <property type="match status" value="1"/>
</dbReference>
<sequence length="517" mass="57689">MEVTILATSDMHGYVLPTNYASDLEQPFGVAKVAGKLKELRQAASGPVFMIENGDFIQGSPLSYFVAKQPEYSVSTLTKLLNGMNYDVGVLGNHEFNYGWNYLNEAIQSYDFPIVVANMLRKNQQESVLPPYQIIEKQGIKVAVLGLVTQYIPNWENPETIKDLHFVSAVETAKKYVPLLRELADLVVVAYHGGFEKDLTTNEPTEAMTGENEGSQLLQEVPGIDALVTGHQHREIAEVVNGVPVIQPGYRGAFVGAIKLTVKKQDNKFIVLDHSCQLYPTNEASPDPSVLEQVGPVSKALDVWLDQPVGEVLGDLRIIDPMAARVNEHPYIELINRIQMDATGAEISGTALFNNEVTGLPQSISMRHILTNYIYPNTLAVVRVTGQELKAALEQTAGYLMATDEGITFDPKYIQPKPQYYNYDMYEGINYTIDLNQPIGHRVTRFEKEGEPIPLDKPLEVVINQYRAVGGGNYKMFSAEKIVKEYPIDMTELIADYFKRKKVIDAKVNHNFNVIGK</sequence>
<dbReference type="Gene3D" id="3.90.780.10">
    <property type="entry name" value="5'-Nucleotidase, C-terminal domain"/>
    <property type="match status" value="1"/>
</dbReference>
<evidence type="ECO:0000259" key="13">
    <source>
        <dbReference type="Pfam" id="PF02872"/>
    </source>
</evidence>
<keyword evidence="10" id="KW-0511">Multifunctional enzyme</keyword>
<organism evidence="14 15">
    <name type="scientific">Enterococcus mundtii</name>
    <dbReference type="NCBI Taxonomy" id="53346"/>
    <lineage>
        <taxon>Bacteria</taxon>
        <taxon>Bacillati</taxon>
        <taxon>Bacillota</taxon>
        <taxon>Bacilli</taxon>
        <taxon>Lactobacillales</taxon>
        <taxon>Enterococcaceae</taxon>
        <taxon>Enterococcus</taxon>
    </lineage>
</organism>
<dbReference type="InterPro" id="IPR008334">
    <property type="entry name" value="5'-Nucleotdase_C"/>
</dbReference>
<gene>
    <name evidence="14" type="ORF">BTN92_03975</name>
</gene>
<dbReference type="GO" id="GO:0046872">
    <property type="term" value="F:metal ion binding"/>
    <property type="evidence" value="ECO:0007669"/>
    <property type="project" value="UniProtKB-KW"/>
</dbReference>
<dbReference type="InterPro" id="IPR036907">
    <property type="entry name" value="5'-Nucleotdase_C_sf"/>
</dbReference>